<dbReference type="InterPro" id="IPR036866">
    <property type="entry name" value="RibonucZ/Hydroxyglut_hydro"/>
</dbReference>
<comment type="cofactor">
    <cofactor evidence="2">
        <name>Zn(2+)</name>
        <dbReference type="ChEBI" id="CHEBI:29105"/>
    </cofactor>
</comment>
<protein>
    <recommendedName>
        <fullName evidence="5">beta-lactamase</fullName>
        <ecNumber evidence="5">3.5.2.6</ecNumber>
    </recommendedName>
</protein>
<comment type="catalytic activity">
    <reaction evidence="1">
        <text>a beta-lactam + H2O = a substituted beta-amino acid</text>
        <dbReference type="Rhea" id="RHEA:20401"/>
        <dbReference type="ChEBI" id="CHEBI:15377"/>
        <dbReference type="ChEBI" id="CHEBI:35627"/>
        <dbReference type="ChEBI" id="CHEBI:140347"/>
        <dbReference type="EC" id="3.5.2.6"/>
    </reaction>
</comment>
<sequence length="306" mass="33045">MSAALHFPASLQVFERGWLSANNILLADGDEATLIDSGYFSHAGQTVELVRRGLDGRKLRRLINTHSHSDHIGGNAAVQRSFGCSITIPAGMADAVANWDEDALLLRTAAQKGERFAATGLLEAGDRFVAGELEWQAIAVPGHDMDALAYYNAERRILISGDALWRDGFGILFAEVLGSGDGLGEARRTLESIGRLAVDAVIPGHGAPFSDFDEALERAFARLRAFEDDGARMARNAIRACVTFALLDARRMSLDVLPQYLAETPLYREANARFLGLGADALAAWLISELERAGVAHREGKDLVAS</sequence>
<evidence type="ECO:0000256" key="1">
    <source>
        <dbReference type="ARBA" id="ARBA00001526"/>
    </source>
</evidence>
<dbReference type="GO" id="GO:0017001">
    <property type="term" value="P:antibiotic catabolic process"/>
    <property type="evidence" value="ECO:0007669"/>
    <property type="project" value="InterPro"/>
</dbReference>
<dbReference type="EC" id="3.5.2.6" evidence="5"/>
<dbReference type="Gene3D" id="3.60.15.10">
    <property type="entry name" value="Ribonuclease Z/Hydroxyacylglutathione hydrolase-like"/>
    <property type="match status" value="1"/>
</dbReference>
<dbReference type="Proteomes" id="UP000244930">
    <property type="component" value="Chromosome"/>
</dbReference>
<dbReference type="GO" id="GO:0008270">
    <property type="term" value="F:zinc ion binding"/>
    <property type="evidence" value="ECO:0007669"/>
    <property type="project" value="InterPro"/>
</dbReference>
<evidence type="ECO:0000256" key="7">
    <source>
        <dbReference type="ARBA" id="ARBA00022729"/>
    </source>
</evidence>
<keyword evidence="7" id="KW-0732">Signal</keyword>
<evidence type="ECO:0000256" key="6">
    <source>
        <dbReference type="ARBA" id="ARBA00022723"/>
    </source>
</evidence>
<feature type="domain" description="Metallo-beta-lactamase" evidence="12">
    <location>
        <begin position="20"/>
        <end position="205"/>
    </location>
</feature>
<keyword evidence="8" id="KW-0574">Periplasm</keyword>
<dbReference type="SUPFAM" id="SSF56281">
    <property type="entry name" value="Metallo-hydrolase/oxidoreductase"/>
    <property type="match status" value="1"/>
</dbReference>
<dbReference type="InterPro" id="IPR050855">
    <property type="entry name" value="NDM-1-like"/>
</dbReference>
<name>A0A2U8GSQ8_9RHOO</name>
<dbReference type="PROSITE" id="PS00743">
    <property type="entry name" value="BETA_LACTAMASE_B_1"/>
    <property type="match status" value="1"/>
</dbReference>
<comment type="similarity">
    <text evidence="4">Belongs to the metallo-beta-lactamase superfamily. Class-B beta-lactamase family.</text>
</comment>
<evidence type="ECO:0000256" key="10">
    <source>
        <dbReference type="ARBA" id="ARBA00022833"/>
    </source>
</evidence>
<dbReference type="GO" id="GO:0042597">
    <property type="term" value="C:periplasmic space"/>
    <property type="evidence" value="ECO:0007669"/>
    <property type="project" value="UniProtKB-SubCell"/>
</dbReference>
<proteinExistence type="inferred from homology"/>
<dbReference type="EMBL" id="CP022187">
    <property type="protein sequence ID" value="AWI76702.1"/>
    <property type="molecule type" value="Genomic_DNA"/>
</dbReference>
<reference evidence="13 14" key="1">
    <citation type="submission" date="2017-06" db="EMBL/GenBank/DDBJ databases">
        <title>Azoarcus.</title>
        <authorList>
            <person name="Woo J.-H."/>
            <person name="Kim H.-S."/>
        </authorList>
    </citation>
    <scope>NUCLEOTIDE SEQUENCE [LARGE SCALE GENOMIC DNA]</scope>
    <source>
        <strain evidence="13 14">TSPY31</strain>
    </source>
</reference>
<dbReference type="KEGG" id="acom:CEW83_16995"/>
<dbReference type="SMART" id="SM00849">
    <property type="entry name" value="Lactamase_B"/>
    <property type="match status" value="1"/>
</dbReference>
<evidence type="ECO:0000256" key="5">
    <source>
        <dbReference type="ARBA" id="ARBA00012865"/>
    </source>
</evidence>
<dbReference type="CDD" id="cd06262">
    <property type="entry name" value="metallo-hydrolase-like_MBL-fold"/>
    <property type="match status" value="1"/>
</dbReference>
<dbReference type="Pfam" id="PF00753">
    <property type="entry name" value="Lactamase_B"/>
    <property type="match status" value="1"/>
</dbReference>
<dbReference type="InterPro" id="IPR001018">
    <property type="entry name" value="Beta-lactamase_class-B_CS"/>
</dbReference>
<gene>
    <name evidence="13" type="ORF">CEW83_16995</name>
</gene>
<evidence type="ECO:0000256" key="4">
    <source>
        <dbReference type="ARBA" id="ARBA00005250"/>
    </source>
</evidence>
<dbReference type="GO" id="GO:0008800">
    <property type="term" value="F:beta-lactamase activity"/>
    <property type="evidence" value="ECO:0007669"/>
    <property type="project" value="UniProtKB-EC"/>
</dbReference>
<accession>A0A2U8GSQ8</accession>
<keyword evidence="11" id="KW-0046">Antibiotic resistance</keyword>
<evidence type="ECO:0000256" key="9">
    <source>
        <dbReference type="ARBA" id="ARBA00022801"/>
    </source>
</evidence>
<dbReference type="GO" id="GO:0046677">
    <property type="term" value="P:response to antibiotic"/>
    <property type="evidence" value="ECO:0007669"/>
    <property type="project" value="UniProtKB-KW"/>
</dbReference>
<dbReference type="AlphaFoldDB" id="A0A2U8GSQ8"/>
<evidence type="ECO:0000313" key="14">
    <source>
        <dbReference type="Proteomes" id="UP000244930"/>
    </source>
</evidence>
<evidence type="ECO:0000256" key="11">
    <source>
        <dbReference type="ARBA" id="ARBA00023251"/>
    </source>
</evidence>
<evidence type="ECO:0000256" key="2">
    <source>
        <dbReference type="ARBA" id="ARBA00001947"/>
    </source>
</evidence>
<evidence type="ECO:0000256" key="3">
    <source>
        <dbReference type="ARBA" id="ARBA00004418"/>
    </source>
</evidence>
<evidence type="ECO:0000313" key="13">
    <source>
        <dbReference type="EMBL" id="AWI76702.1"/>
    </source>
</evidence>
<dbReference type="PANTHER" id="PTHR42951">
    <property type="entry name" value="METALLO-BETA-LACTAMASE DOMAIN-CONTAINING"/>
    <property type="match status" value="1"/>
</dbReference>
<organism evidence="13 14">
    <name type="scientific">Parazoarcus communis</name>
    <dbReference type="NCBI Taxonomy" id="41977"/>
    <lineage>
        <taxon>Bacteria</taxon>
        <taxon>Pseudomonadati</taxon>
        <taxon>Pseudomonadota</taxon>
        <taxon>Betaproteobacteria</taxon>
        <taxon>Rhodocyclales</taxon>
        <taxon>Zoogloeaceae</taxon>
        <taxon>Parazoarcus</taxon>
    </lineage>
</organism>
<keyword evidence="14" id="KW-1185">Reference proteome</keyword>
<keyword evidence="6" id="KW-0479">Metal-binding</keyword>
<evidence type="ECO:0000259" key="12">
    <source>
        <dbReference type="SMART" id="SM00849"/>
    </source>
</evidence>
<dbReference type="InterPro" id="IPR001279">
    <property type="entry name" value="Metallo-B-lactamas"/>
</dbReference>
<dbReference type="RefSeq" id="WP_108950401.1">
    <property type="nucleotide sequence ID" value="NZ_CP022187.1"/>
</dbReference>
<evidence type="ECO:0000256" key="8">
    <source>
        <dbReference type="ARBA" id="ARBA00022764"/>
    </source>
</evidence>
<keyword evidence="10" id="KW-0862">Zinc</keyword>
<comment type="subcellular location">
    <subcellularLocation>
        <location evidence="3">Periplasm</location>
    </subcellularLocation>
</comment>
<keyword evidence="9 13" id="KW-0378">Hydrolase</keyword>